<protein>
    <submittedName>
        <fullName evidence="1">Uncharacterized protein</fullName>
    </submittedName>
</protein>
<name>A0A5N6K4G9_MONLA</name>
<evidence type="ECO:0000313" key="1">
    <source>
        <dbReference type="EMBL" id="KAB8297282.1"/>
    </source>
</evidence>
<organism evidence="1 2">
    <name type="scientific">Monilinia laxa</name>
    <name type="common">Brown rot fungus</name>
    <name type="synonym">Sclerotinia laxa</name>
    <dbReference type="NCBI Taxonomy" id="61186"/>
    <lineage>
        <taxon>Eukaryota</taxon>
        <taxon>Fungi</taxon>
        <taxon>Dikarya</taxon>
        <taxon>Ascomycota</taxon>
        <taxon>Pezizomycotina</taxon>
        <taxon>Leotiomycetes</taxon>
        <taxon>Helotiales</taxon>
        <taxon>Sclerotiniaceae</taxon>
        <taxon>Monilinia</taxon>
    </lineage>
</organism>
<dbReference type="Proteomes" id="UP000326757">
    <property type="component" value="Unassembled WGS sequence"/>
</dbReference>
<comment type="caution">
    <text evidence="1">The sequence shown here is derived from an EMBL/GenBank/DDBJ whole genome shotgun (WGS) entry which is preliminary data.</text>
</comment>
<proteinExistence type="predicted"/>
<sequence length="76" mass="9193">MPQLPPPFENSNIWHVTFSIEFYLLKLFKVLKPRAMRTVRLPLQEFSRILSIYLLSTFRSFLFPLHSNSFYPFRNL</sequence>
<dbReference type="AlphaFoldDB" id="A0A5N6K4G9"/>
<gene>
    <name evidence="1" type="ORF">EYC80_002641</name>
</gene>
<accession>A0A5N6K4G9</accession>
<dbReference type="EMBL" id="VIGI01000008">
    <property type="protein sequence ID" value="KAB8297282.1"/>
    <property type="molecule type" value="Genomic_DNA"/>
</dbReference>
<keyword evidence="2" id="KW-1185">Reference proteome</keyword>
<evidence type="ECO:0000313" key="2">
    <source>
        <dbReference type="Proteomes" id="UP000326757"/>
    </source>
</evidence>
<reference evidence="1 2" key="1">
    <citation type="submission" date="2019-06" db="EMBL/GenBank/DDBJ databases">
        <title>Genome Sequence of the Brown Rot Fungal Pathogen Monilinia laxa.</title>
        <authorList>
            <person name="De Miccolis Angelini R.M."/>
            <person name="Landi L."/>
            <person name="Abate D."/>
            <person name="Pollastro S."/>
            <person name="Romanazzi G."/>
            <person name="Faretra F."/>
        </authorList>
    </citation>
    <scope>NUCLEOTIDE SEQUENCE [LARGE SCALE GENOMIC DNA]</scope>
    <source>
        <strain evidence="1 2">Mlax316</strain>
    </source>
</reference>